<accession>A0A9P6TWB2</accession>
<proteinExistence type="predicted"/>
<dbReference type="AlphaFoldDB" id="A0A9P6TWB2"/>
<feature type="transmembrane region" description="Helical" evidence="6">
    <location>
        <begin position="51"/>
        <end position="70"/>
    </location>
</feature>
<evidence type="ECO:0000256" key="2">
    <source>
        <dbReference type="ARBA" id="ARBA00022475"/>
    </source>
</evidence>
<sequence>MAPIVTKAASAAAPIDSSLHSGSLLGLIILILNLIVVVEVLNSERSVSSKFLWCMLIFLCPIVGIVLYFIHRLLRA</sequence>
<evidence type="ECO:0000256" key="5">
    <source>
        <dbReference type="ARBA" id="ARBA00023136"/>
    </source>
</evidence>
<feature type="transmembrane region" description="Helical" evidence="6">
    <location>
        <begin position="24"/>
        <end position="42"/>
    </location>
</feature>
<feature type="domain" description="Cardiolipin synthase N-terminal" evidence="7">
    <location>
        <begin position="31"/>
        <end position="70"/>
    </location>
</feature>
<keyword evidence="9" id="KW-1185">Reference proteome</keyword>
<protein>
    <recommendedName>
        <fullName evidence="7">Cardiolipin synthase N-terminal domain-containing protein</fullName>
    </recommendedName>
</protein>
<evidence type="ECO:0000256" key="1">
    <source>
        <dbReference type="ARBA" id="ARBA00004651"/>
    </source>
</evidence>
<evidence type="ECO:0000256" key="3">
    <source>
        <dbReference type="ARBA" id="ARBA00022692"/>
    </source>
</evidence>
<keyword evidence="3 6" id="KW-0812">Transmembrane</keyword>
<dbReference type="EMBL" id="JAAAJA010000819">
    <property type="protein sequence ID" value="KAG0249453.1"/>
    <property type="molecule type" value="Genomic_DNA"/>
</dbReference>
<evidence type="ECO:0000256" key="6">
    <source>
        <dbReference type="SAM" id="Phobius"/>
    </source>
</evidence>
<reference evidence="8" key="1">
    <citation type="journal article" date="2020" name="Fungal Divers.">
        <title>Resolving the Mortierellaceae phylogeny through synthesis of multi-gene phylogenetics and phylogenomics.</title>
        <authorList>
            <person name="Vandepol N."/>
            <person name="Liber J."/>
            <person name="Desiro A."/>
            <person name="Na H."/>
            <person name="Kennedy M."/>
            <person name="Barry K."/>
            <person name="Grigoriev I.V."/>
            <person name="Miller A.N."/>
            <person name="O'Donnell K."/>
            <person name="Stajich J.E."/>
            <person name="Bonito G."/>
        </authorList>
    </citation>
    <scope>NUCLEOTIDE SEQUENCE</scope>
    <source>
        <strain evidence="8">KOD948</strain>
    </source>
</reference>
<dbReference type="InterPro" id="IPR027379">
    <property type="entry name" value="CLS_N"/>
</dbReference>
<name>A0A9P6TWB2_9FUNG</name>
<evidence type="ECO:0000259" key="7">
    <source>
        <dbReference type="Pfam" id="PF13396"/>
    </source>
</evidence>
<comment type="subcellular location">
    <subcellularLocation>
        <location evidence="1">Cell membrane</location>
        <topology evidence="1">Multi-pass membrane protein</topology>
    </subcellularLocation>
</comment>
<evidence type="ECO:0000313" key="8">
    <source>
        <dbReference type="EMBL" id="KAG0249453.1"/>
    </source>
</evidence>
<comment type="caution">
    <text evidence="8">The sequence shown here is derived from an EMBL/GenBank/DDBJ whole genome shotgun (WGS) entry which is preliminary data.</text>
</comment>
<evidence type="ECO:0000256" key="4">
    <source>
        <dbReference type="ARBA" id="ARBA00022989"/>
    </source>
</evidence>
<keyword evidence="4 6" id="KW-1133">Transmembrane helix</keyword>
<dbReference type="Pfam" id="PF13396">
    <property type="entry name" value="PLDc_N"/>
    <property type="match status" value="1"/>
</dbReference>
<keyword evidence="2" id="KW-1003">Cell membrane</keyword>
<organism evidence="8 9">
    <name type="scientific">Mortierella polycephala</name>
    <dbReference type="NCBI Taxonomy" id="41804"/>
    <lineage>
        <taxon>Eukaryota</taxon>
        <taxon>Fungi</taxon>
        <taxon>Fungi incertae sedis</taxon>
        <taxon>Mucoromycota</taxon>
        <taxon>Mortierellomycotina</taxon>
        <taxon>Mortierellomycetes</taxon>
        <taxon>Mortierellales</taxon>
        <taxon>Mortierellaceae</taxon>
        <taxon>Mortierella</taxon>
    </lineage>
</organism>
<dbReference type="OrthoDB" id="2446991at2759"/>
<dbReference type="GO" id="GO:0005886">
    <property type="term" value="C:plasma membrane"/>
    <property type="evidence" value="ECO:0007669"/>
    <property type="project" value="UniProtKB-SubCell"/>
</dbReference>
<gene>
    <name evidence="8" type="ORF">BG011_009283</name>
</gene>
<evidence type="ECO:0000313" key="9">
    <source>
        <dbReference type="Proteomes" id="UP000726737"/>
    </source>
</evidence>
<keyword evidence="5 6" id="KW-0472">Membrane</keyword>
<dbReference type="Proteomes" id="UP000726737">
    <property type="component" value="Unassembled WGS sequence"/>
</dbReference>